<keyword evidence="2" id="KW-1185">Reference proteome</keyword>
<dbReference type="Proteomes" id="UP000036958">
    <property type="component" value="Unassembled WGS sequence"/>
</dbReference>
<evidence type="ECO:0000313" key="1">
    <source>
        <dbReference type="EMBL" id="KOH43644.1"/>
    </source>
</evidence>
<reference evidence="2" key="1">
    <citation type="submission" date="2015-07" db="EMBL/GenBank/DDBJ databases">
        <title>Genome sequencing of Sunxiuqinia dokdonensis strain SK.</title>
        <authorList>
            <person name="Ahn S."/>
            <person name="Kim B.-C."/>
        </authorList>
    </citation>
    <scope>NUCLEOTIDE SEQUENCE [LARGE SCALE GENOMIC DNA]</scope>
    <source>
        <strain evidence="2">SK</strain>
    </source>
</reference>
<dbReference type="Gene3D" id="2.60.120.1390">
    <property type="match status" value="2"/>
</dbReference>
<dbReference type="EMBL" id="LGIA01000181">
    <property type="protein sequence ID" value="KOH43644.1"/>
    <property type="molecule type" value="Genomic_DNA"/>
</dbReference>
<evidence type="ECO:0008006" key="3">
    <source>
        <dbReference type="Google" id="ProtNLM"/>
    </source>
</evidence>
<dbReference type="PATRIC" id="fig|1409788.3.peg.3648"/>
<name>A0A0L8V5E4_9BACT</name>
<comment type="caution">
    <text evidence="1">The sequence shown here is derived from an EMBL/GenBank/DDBJ whole genome shotgun (WGS) entry which is preliminary data.</text>
</comment>
<dbReference type="AlphaFoldDB" id="A0A0L8V5E4"/>
<accession>A0A0L8V5E4</accession>
<protein>
    <recommendedName>
        <fullName evidence="3">DUF2961 domain-containing protein</fullName>
    </recommendedName>
</protein>
<sequence length="447" mass="50100">MFDQKGPGAITRIWITTIDKRGTWRFYFDNSKLPGWIIPAYDLVKFGIPELGLGLLQPHTSYTPEGKGGSTLFLPIPFSEHCKITFEDEKGVDPTPKYYHINYRKYEEGTKIVTFSKEVVNRSKQVIAETDKLLMDAASLKGDTLSVVNGNLSAGDSLKISLPDGENAVKFIEFTINVEDSSDYEQTMRGLIFQASFDGKQTCWVPLGDFSGGGMGAPYVKSWFLSSNGKGKVVSRWEMPYQSTGRMTLINANNKSVGASVRFGTSTYHWDERSLYFHASWKQENEISLSTNPSDDKNCMDWNFASLEGKGVYKGDVLTLYNHAPAWYGEGDEKIWVDSDTFPSHFGTGTEDYYNSSWAPVVPFHTPFGGAPRADQESSHGYNTFFRTRNLDGIPFSEKLVFDIEMLGWQPGSVNYATTVYWYGDYNSVAKGTSGMEEATKKLISKE</sequence>
<gene>
    <name evidence="1" type="ORF">NC99_35640</name>
</gene>
<evidence type="ECO:0000313" key="2">
    <source>
        <dbReference type="Proteomes" id="UP000036958"/>
    </source>
</evidence>
<dbReference type="Pfam" id="PF11175">
    <property type="entry name" value="DUF2961"/>
    <property type="match status" value="1"/>
</dbReference>
<organism evidence="1 2">
    <name type="scientific">Sunxiuqinia dokdonensis</name>
    <dbReference type="NCBI Taxonomy" id="1409788"/>
    <lineage>
        <taxon>Bacteria</taxon>
        <taxon>Pseudomonadati</taxon>
        <taxon>Bacteroidota</taxon>
        <taxon>Bacteroidia</taxon>
        <taxon>Marinilabiliales</taxon>
        <taxon>Prolixibacteraceae</taxon>
        <taxon>Sunxiuqinia</taxon>
    </lineage>
</organism>
<dbReference type="InterPro" id="IPR021345">
    <property type="entry name" value="DUF2961"/>
</dbReference>
<proteinExistence type="predicted"/>
<dbReference type="STRING" id="1409788.NC99_35640"/>